<reference evidence="1 2" key="1">
    <citation type="submission" date="2016-04" db="EMBL/GenBank/DDBJ databases">
        <title>Chloroflexus islandicus sp. nov., a thermophilic filamentous anoxygenic phototrophic bacterium from geyser Strokkur (Iceland).</title>
        <authorList>
            <person name="Gaisin V.A."/>
            <person name="Kalashnikov A.M."/>
            <person name="Sukhacheva M.V."/>
            <person name="Grouzdev D.S."/>
            <person name="Ivanov T.M."/>
            <person name="Kuznetsov B."/>
            <person name="Gorlenko V.M."/>
        </authorList>
    </citation>
    <scope>NUCLEOTIDE SEQUENCE [LARGE SCALE GENOMIC DNA]</scope>
    <source>
        <strain evidence="2">isl-2</strain>
    </source>
</reference>
<evidence type="ECO:0000313" key="2">
    <source>
        <dbReference type="Proteomes" id="UP000078287"/>
    </source>
</evidence>
<name>A0A178MAV3_9CHLR</name>
<dbReference type="AlphaFoldDB" id="A0A178MAV3"/>
<protein>
    <submittedName>
        <fullName evidence="1">Uncharacterized protein</fullName>
    </submittedName>
</protein>
<gene>
    <name evidence="1" type="ORF">A6A03_15320</name>
</gene>
<comment type="caution">
    <text evidence="1">The sequence shown here is derived from an EMBL/GenBank/DDBJ whole genome shotgun (WGS) entry which is preliminary data.</text>
</comment>
<proteinExistence type="predicted"/>
<accession>A0A178MAV3</accession>
<dbReference type="EMBL" id="LWQS01000058">
    <property type="protein sequence ID" value="OAN45175.1"/>
    <property type="molecule type" value="Genomic_DNA"/>
</dbReference>
<dbReference type="Proteomes" id="UP000078287">
    <property type="component" value="Unassembled WGS sequence"/>
</dbReference>
<keyword evidence="2" id="KW-1185">Reference proteome</keyword>
<organism evidence="1 2">
    <name type="scientific">Chloroflexus islandicus</name>
    <dbReference type="NCBI Taxonomy" id="1707952"/>
    <lineage>
        <taxon>Bacteria</taxon>
        <taxon>Bacillati</taxon>
        <taxon>Chloroflexota</taxon>
        <taxon>Chloroflexia</taxon>
        <taxon>Chloroflexales</taxon>
        <taxon>Chloroflexineae</taxon>
        <taxon>Chloroflexaceae</taxon>
        <taxon>Chloroflexus</taxon>
    </lineage>
</organism>
<sequence length="72" mass="7752">MPERMQICHCEGAQPPKQSPASAKVTTERDYPALAGDCFAARGQSIALALRAARNNRRGMAVCDGNQPKKPL</sequence>
<evidence type="ECO:0000313" key="1">
    <source>
        <dbReference type="EMBL" id="OAN45175.1"/>
    </source>
</evidence>
<dbReference type="STRING" id="1707952.A6A03_15320"/>